<dbReference type="InterPro" id="IPR039448">
    <property type="entry name" value="Beta_helix"/>
</dbReference>
<dbReference type="AlphaFoldDB" id="A0A2A2A7S7"/>
<feature type="domain" description="Rhamnogalacturonase A/B/Epimerase-like pectate lyase" evidence="2">
    <location>
        <begin position="8"/>
        <end position="55"/>
    </location>
</feature>
<organism evidence="4 5">
    <name type="scientific">Vandammella animalimorsus</name>
    <dbReference type="NCBI Taxonomy" id="2029117"/>
    <lineage>
        <taxon>Bacteria</taxon>
        <taxon>Pseudomonadati</taxon>
        <taxon>Pseudomonadota</taxon>
        <taxon>Betaproteobacteria</taxon>
        <taxon>Burkholderiales</taxon>
        <taxon>Comamonadaceae</taxon>
        <taxon>Vandammella</taxon>
    </lineage>
</organism>
<dbReference type="InterPro" id="IPR024535">
    <property type="entry name" value="RHGA/B-epi-like_pectate_lyase"/>
</dbReference>
<dbReference type="EMBL" id="NSJF01000006">
    <property type="protein sequence ID" value="PAT33817.1"/>
    <property type="molecule type" value="Genomic_DNA"/>
</dbReference>
<dbReference type="Pfam" id="PF13229">
    <property type="entry name" value="Beta_helix"/>
    <property type="match status" value="1"/>
</dbReference>
<evidence type="ECO:0008006" key="6">
    <source>
        <dbReference type="Google" id="ProtNLM"/>
    </source>
</evidence>
<dbReference type="InterPro" id="IPR006626">
    <property type="entry name" value="PbH1"/>
</dbReference>
<dbReference type="RefSeq" id="WP_095550447.1">
    <property type="nucleotide sequence ID" value="NZ_NSJF01000006.1"/>
</dbReference>
<keyword evidence="1" id="KW-1015">Disulfide bond</keyword>
<dbReference type="PANTHER" id="PTHR31736">
    <property type="match status" value="1"/>
</dbReference>
<dbReference type="PANTHER" id="PTHR31736:SF19">
    <property type="entry name" value="PECTIN LYASE SUPERFAMILY PROTEIN-RELATED"/>
    <property type="match status" value="1"/>
</dbReference>
<evidence type="ECO:0000259" key="2">
    <source>
        <dbReference type="Pfam" id="PF12708"/>
    </source>
</evidence>
<dbReference type="Proteomes" id="UP000217999">
    <property type="component" value="Unassembled WGS sequence"/>
</dbReference>
<dbReference type="SUPFAM" id="SSF51126">
    <property type="entry name" value="Pectin lyase-like"/>
    <property type="match status" value="2"/>
</dbReference>
<evidence type="ECO:0000313" key="5">
    <source>
        <dbReference type="Proteomes" id="UP000217999"/>
    </source>
</evidence>
<gene>
    <name evidence="4" type="ORF">CK620_11760</name>
</gene>
<dbReference type="Gene3D" id="2.160.20.10">
    <property type="entry name" value="Single-stranded right-handed beta-helix, Pectin lyase-like"/>
    <property type="match status" value="2"/>
</dbReference>
<dbReference type="SMART" id="SM00710">
    <property type="entry name" value="PbH1"/>
    <property type="match status" value="12"/>
</dbReference>
<reference evidence="4 5" key="1">
    <citation type="submission" date="2017-08" db="EMBL/GenBank/DDBJ databases">
        <title>WGS of Clinical strains of the CDC Group NO-1 linked to zoonotic infections in humans.</title>
        <authorList>
            <person name="Bernier A.-M."/>
            <person name="Bernard K."/>
        </authorList>
    </citation>
    <scope>NUCLEOTIDE SEQUENCE [LARGE SCALE GENOMIC DNA]</scope>
    <source>
        <strain evidence="4 5">NML03-0146</strain>
    </source>
</reference>
<dbReference type="Pfam" id="PF12708">
    <property type="entry name" value="Pect-lyase_RHGA_epim"/>
    <property type="match status" value="2"/>
</dbReference>
<proteinExistence type="predicted"/>
<sequence length="694" mass="73743">MPASALTVNVKDKGAKGDGQADDTAAIQAALDEAAGSGGRVWIPAGTYMIDATVNACGGWGQERCGLQMRSGVTVHMSQQAVLKAMPNGSRHYNIFHFNDVENAHVLGGHLQGERYAHRIPADGQLGEWGSGLVMRGARHAAIENVTAREFWGDGFYVGGGSQNVKFCAVVADKNRRQGMSIVDVDTIVVQDSVFKNTHGTPPQDGIDIEPWGHAQEALREHVKNVTIRRSQFINNAGRGIGMVTTYPGQIENVVLEGNTIIDNSIGLGLGNRSWKTRITGNRIINSQYLNISLEPLATFITVTDNAITGRPGASLDRLIVDEPNADGSPKHNTIANNRLDTLAAVPLLPPDAAPVVAPAPIPPAPVANPSPTPAPTAGQCAPMPAAGQAINVRDKGAKGDGRSDDTAAIQAAIDQAAGTNGMVWVPEGTYLIDPAKRLFMRSHMTLRLSDQAVLKAKPGSAGFYDIVRFQQVDNARLVGGTVLGDRHTRQGAEGAWGTGVMVAASSRIVIEQVKVQDAWGDGLAVTQDSRDVRLCNVVAEGNRRRGLAIASAQDVLVQGGRYHSTHGVAPMTGIDIRPGKDETIHNVRITQAHVAGNRGYGIYAGVPYEVSASSARVSGVQIEGNTFEPNYLRSVTLERISGSSIRNNRLWHTGLWLTDTTSGNTVTGNYIHSHTILDQGTANTVSGNTLFTP</sequence>
<evidence type="ECO:0000259" key="3">
    <source>
        <dbReference type="Pfam" id="PF13229"/>
    </source>
</evidence>
<accession>A0A2A2A7S7</accession>
<evidence type="ECO:0000256" key="1">
    <source>
        <dbReference type="ARBA" id="ARBA00023157"/>
    </source>
</evidence>
<dbReference type="InterPro" id="IPR012334">
    <property type="entry name" value="Pectin_lyas_fold"/>
</dbReference>
<dbReference type="InterPro" id="IPR011050">
    <property type="entry name" value="Pectin_lyase_fold/virulence"/>
</dbReference>
<name>A0A2A2A7S7_9BURK</name>
<evidence type="ECO:0000313" key="4">
    <source>
        <dbReference type="EMBL" id="PAT33817.1"/>
    </source>
</evidence>
<comment type="caution">
    <text evidence="4">The sequence shown here is derived from an EMBL/GenBank/DDBJ whole genome shotgun (WGS) entry which is preliminary data.</text>
</comment>
<feature type="domain" description="Right handed beta helix" evidence="3">
    <location>
        <begin position="131"/>
        <end position="288"/>
    </location>
</feature>
<protein>
    <recommendedName>
        <fullName evidence="6">Pectate lyase superfamily protein domain-containing protein</fullName>
    </recommendedName>
</protein>
<feature type="domain" description="Rhamnogalacturonase A/B/Epimerase-like pectate lyase" evidence="2">
    <location>
        <begin position="391"/>
        <end position="547"/>
    </location>
</feature>